<sequence length="361" mass="41642">MEAVEDELRNFIKVMITVSLSLTYCYFICSRIPKGKFRLVSVLPVISIFAFFPLILSSFFLQFYFAPCIGWLANFKLLLFAFGKDDNISINPSIPLLDFILVTIFPIKIKQTKAFQNNTNKESLLSNTGKCVFKLDLGFFINALLWSFMVQMYVIYKEHVSSMNPIVVHFLYSSRMMFGIQIQFALIAALAKLFISQELEPQFNNPHLSTSLGNFWSKRWNLMVSNLLKSTIHEPTRSLFIPVLGRRWAIHPAILATYVVSGLMHELMHFYVGRTWPTWEVTWFFIIHGVCVTIEVETKKKASKNGWKLHPIISTPLTVGFVMATGIWLCYAELIHWGADAREIEEYVALVDFVKHRLRIA</sequence>
<name>A0A2G5ET70_AQUCA</name>
<dbReference type="OrthoDB" id="1077582at2759"/>
<protein>
    <recommendedName>
        <fullName evidence="10">Wax synthase domain-containing protein</fullName>
    </recommendedName>
</protein>
<dbReference type="InterPro" id="IPR032805">
    <property type="entry name" value="Wax_synthase_dom"/>
</dbReference>
<dbReference type="Proteomes" id="UP000230069">
    <property type="component" value="Unassembled WGS sequence"/>
</dbReference>
<keyword evidence="6 9" id="KW-1133">Transmembrane helix</keyword>
<dbReference type="AlphaFoldDB" id="A0A2G5ET70"/>
<comment type="pathway">
    <text evidence="2">Secondary metabolite biosynthesis.</text>
</comment>
<evidence type="ECO:0000256" key="1">
    <source>
        <dbReference type="ARBA" id="ARBA00004141"/>
    </source>
</evidence>
<evidence type="ECO:0000313" key="12">
    <source>
        <dbReference type="Proteomes" id="UP000230069"/>
    </source>
</evidence>
<feature type="transmembrane region" description="Helical" evidence="9">
    <location>
        <begin position="88"/>
        <end position="107"/>
    </location>
</feature>
<keyword evidence="5 9" id="KW-0812">Transmembrane</keyword>
<keyword evidence="8" id="KW-0012">Acyltransferase</keyword>
<organism evidence="11 12">
    <name type="scientific">Aquilegia coerulea</name>
    <name type="common">Rocky mountain columbine</name>
    <dbReference type="NCBI Taxonomy" id="218851"/>
    <lineage>
        <taxon>Eukaryota</taxon>
        <taxon>Viridiplantae</taxon>
        <taxon>Streptophyta</taxon>
        <taxon>Embryophyta</taxon>
        <taxon>Tracheophyta</taxon>
        <taxon>Spermatophyta</taxon>
        <taxon>Magnoliopsida</taxon>
        <taxon>Ranunculales</taxon>
        <taxon>Ranunculaceae</taxon>
        <taxon>Thalictroideae</taxon>
        <taxon>Aquilegia</taxon>
    </lineage>
</organism>
<feature type="transmembrane region" description="Helical" evidence="9">
    <location>
        <begin position="137"/>
        <end position="156"/>
    </location>
</feature>
<dbReference type="Pfam" id="PF13813">
    <property type="entry name" value="MBOAT_2"/>
    <property type="match status" value="1"/>
</dbReference>
<evidence type="ECO:0000256" key="5">
    <source>
        <dbReference type="ARBA" id="ARBA00022692"/>
    </source>
</evidence>
<comment type="similarity">
    <text evidence="3">Belongs to the wax synthase family.</text>
</comment>
<feature type="domain" description="Wax synthase" evidence="10">
    <location>
        <begin position="200"/>
        <end position="286"/>
    </location>
</feature>
<evidence type="ECO:0000256" key="7">
    <source>
        <dbReference type="ARBA" id="ARBA00023136"/>
    </source>
</evidence>
<evidence type="ECO:0000256" key="9">
    <source>
        <dbReference type="SAM" id="Phobius"/>
    </source>
</evidence>
<dbReference type="PANTHER" id="PTHR31595">
    <property type="entry name" value="LONG-CHAIN-ALCOHOL O-FATTY-ACYLTRANSFERASE 3-RELATED"/>
    <property type="match status" value="1"/>
</dbReference>
<feature type="transmembrane region" description="Helical" evidence="9">
    <location>
        <begin position="317"/>
        <end position="339"/>
    </location>
</feature>
<evidence type="ECO:0000256" key="2">
    <source>
        <dbReference type="ARBA" id="ARBA00005179"/>
    </source>
</evidence>
<gene>
    <name evidence="11" type="ORF">AQUCO_00400071v1</name>
</gene>
<dbReference type="STRING" id="218851.A0A2G5ET70"/>
<dbReference type="InParanoid" id="A0A2G5ET70"/>
<dbReference type="GO" id="GO:0008374">
    <property type="term" value="F:O-acyltransferase activity"/>
    <property type="evidence" value="ECO:0007669"/>
    <property type="project" value="InterPro"/>
</dbReference>
<evidence type="ECO:0000256" key="6">
    <source>
        <dbReference type="ARBA" id="ARBA00022989"/>
    </source>
</evidence>
<dbReference type="EMBL" id="KZ305021">
    <property type="protein sequence ID" value="PIA58955.1"/>
    <property type="molecule type" value="Genomic_DNA"/>
</dbReference>
<dbReference type="InterPro" id="IPR044851">
    <property type="entry name" value="Wax_synthase"/>
</dbReference>
<dbReference type="GO" id="GO:0006629">
    <property type="term" value="P:lipid metabolic process"/>
    <property type="evidence" value="ECO:0007669"/>
    <property type="project" value="InterPro"/>
</dbReference>
<dbReference type="GO" id="GO:0016020">
    <property type="term" value="C:membrane"/>
    <property type="evidence" value="ECO:0007669"/>
    <property type="project" value="UniProtKB-SubCell"/>
</dbReference>
<keyword evidence="7 9" id="KW-0472">Membrane</keyword>
<evidence type="ECO:0000256" key="4">
    <source>
        <dbReference type="ARBA" id="ARBA00022679"/>
    </source>
</evidence>
<evidence type="ECO:0000256" key="3">
    <source>
        <dbReference type="ARBA" id="ARBA00007282"/>
    </source>
</evidence>
<feature type="transmembrane region" description="Helical" evidence="9">
    <location>
        <begin position="176"/>
        <end position="195"/>
    </location>
</feature>
<dbReference type="PANTHER" id="PTHR31595:SF57">
    <property type="entry name" value="OS04G0481900 PROTEIN"/>
    <property type="match status" value="1"/>
</dbReference>
<feature type="transmembrane region" description="Helical" evidence="9">
    <location>
        <begin position="41"/>
        <end position="65"/>
    </location>
</feature>
<evidence type="ECO:0000259" key="10">
    <source>
        <dbReference type="Pfam" id="PF13813"/>
    </source>
</evidence>
<reference evidence="11 12" key="1">
    <citation type="submission" date="2017-09" db="EMBL/GenBank/DDBJ databases">
        <title>WGS assembly of Aquilegia coerulea Goldsmith.</title>
        <authorList>
            <person name="Hodges S."/>
            <person name="Kramer E."/>
            <person name="Nordborg M."/>
            <person name="Tomkins J."/>
            <person name="Borevitz J."/>
            <person name="Derieg N."/>
            <person name="Yan J."/>
            <person name="Mihaltcheva S."/>
            <person name="Hayes R.D."/>
            <person name="Rokhsar D."/>
        </authorList>
    </citation>
    <scope>NUCLEOTIDE SEQUENCE [LARGE SCALE GENOMIC DNA]</scope>
    <source>
        <strain evidence="12">cv. Goldsmith</strain>
    </source>
</reference>
<comment type="subcellular location">
    <subcellularLocation>
        <location evidence="1">Membrane</location>
        <topology evidence="1">Multi-pass membrane protein</topology>
    </subcellularLocation>
</comment>
<keyword evidence="4" id="KW-0808">Transferase</keyword>
<proteinExistence type="inferred from homology"/>
<evidence type="ECO:0000313" key="11">
    <source>
        <dbReference type="EMBL" id="PIA58955.1"/>
    </source>
</evidence>
<keyword evidence="12" id="KW-1185">Reference proteome</keyword>
<evidence type="ECO:0000256" key="8">
    <source>
        <dbReference type="ARBA" id="ARBA00023315"/>
    </source>
</evidence>
<feature type="transmembrane region" description="Helical" evidence="9">
    <location>
        <begin position="12"/>
        <end position="29"/>
    </location>
</feature>
<accession>A0A2G5ET70</accession>